<feature type="region of interest" description="Disordered" evidence="1">
    <location>
        <begin position="131"/>
        <end position="163"/>
    </location>
</feature>
<name>A0A433Q910_9FUNG</name>
<sequence length="283" mass="30778">MIALNVATPIPSSWMGPQTTRAEVIPAPRSIEMPAVRRLRGSEKSTLFSTQMRAPVTAINPNSTIERPPKTPVGIVWITAPNLGMKPKMMATRAAIMKTRVEKILVTAYYLPPKQGTRKQDTYHNANILRVRGRPSPTPCGRHNRRNRIPQKRPPQIPIQIPPCHGANRLDMPNILGHKHNTHGCDGADGGAGEFGRLELGRGDPRRSGDARRAEEDREATDGCGGISVNEGHGEDRREGHVAVEAGAGGLPDRDRGEVHADRHHYSAGDNCLGGLVEMVRGG</sequence>
<protein>
    <submittedName>
        <fullName evidence="2">Uncharacterized protein</fullName>
    </submittedName>
</protein>
<proteinExistence type="predicted"/>
<evidence type="ECO:0000313" key="3">
    <source>
        <dbReference type="Proteomes" id="UP000274822"/>
    </source>
</evidence>
<organism evidence="2 3">
    <name type="scientific">Jimgerdemannia flammicorona</name>
    <dbReference type="NCBI Taxonomy" id="994334"/>
    <lineage>
        <taxon>Eukaryota</taxon>
        <taxon>Fungi</taxon>
        <taxon>Fungi incertae sedis</taxon>
        <taxon>Mucoromycota</taxon>
        <taxon>Mucoromycotina</taxon>
        <taxon>Endogonomycetes</taxon>
        <taxon>Endogonales</taxon>
        <taxon>Endogonaceae</taxon>
        <taxon>Jimgerdemannia</taxon>
    </lineage>
</organism>
<comment type="caution">
    <text evidence="2">The sequence shown here is derived from an EMBL/GenBank/DDBJ whole genome shotgun (WGS) entry which is preliminary data.</text>
</comment>
<evidence type="ECO:0000313" key="2">
    <source>
        <dbReference type="EMBL" id="RUS26241.1"/>
    </source>
</evidence>
<accession>A0A433Q910</accession>
<dbReference type="EMBL" id="RBNJ01010925">
    <property type="protein sequence ID" value="RUS26241.1"/>
    <property type="molecule type" value="Genomic_DNA"/>
</dbReference>
<feature type="compositionally biased region" description="Basic and acidic residues" evidence="1">
    <location>
        <begin position="196"/>
        <end position="216"/>
    </location>
</feature>
<feature type="region of interest" description="Disordered" evidence="1">
    <location>
        <begin position="196"/>
        <end position="239"/>
    </location>
</feature>
<dbReference type="AlphaFoldDB" id="A0A433Q910"/>
<gene>
    <name evidence="2" type="ORF">BC938DRAFT_471030</name>
</gene>
<feature type="compositionally biased region" description="Basic residues" evidence="1">
    <location>
        <begin position="142"/>
        <end position="151"/>
    </location>
</feature>
<dbReference type="Proteomes" id="UP000274822">
    <property type="component" value="Unassembled WGS sequence"/>
</dbReference>
<keyword evidence="3" id="KW-1185">Reference proteome</keyword>
<evidence type="ECO:0000256" key="1">
    <source>
        <dbReference type="SAM" id="MobiDB-lite"/>
    </source>
</evidence>
<reference evidence="2 3" key="1">
    <citation type="journal article" date="2018" name="New Phytol.">
        <title>Phylogenomics of Endogonaceae and evolution of mycorrhizas within Mucoromycota.</title>
        <authorList>
            <person name="Chang Y."/>
            <person name="Desiro A."/>
            <person name="Na H."/>
            <person name="Sandor L."/>
            <person name="Lipzen A."/>
            <person name="Clum A."/>
            <person name="Barry K."/>
            <person name="Grigoriev I.V."/>
            <person name="Martin F.M."/>
            <person name="Stajich J.E."/>
            <person name="Smith M.E."/>
            <person name="Bonito G."/>
            <person name="Spatafora J.W."/>
        </authorList>
    </citation>
    <scope>NUCLEOTIDE SEQUENCE [LARGE SCALE GENOMIC DNA]</scope>
    <source>
        <strain evidence="2 3">AD002</strain>
    </source>
</reference>
<feature type="compositionally biased region" description="Pro residues" evidence="1">
    <location>
        <begin position="152"/>
        <end position="161"/>
    </location>
</feature>